<evidence type="ECO:0000313" key="3">
    <source>
        <dbReference type="Proteomes" id="UP000186817"/>
    </source>
</evidence>
<keyword evidence="1" id="KW-1133">Transmembrane helix</keyword>
<keyword evidence="1" id="KW-0812">Transmembrane</keyword>
<protein>
    <submittedName>
        <fullName evidence="2">Uncharacterized protein</fullName>
    </submittedName>
</protein>
<proteinExistence type="predicted"/>
<comment type="caution">
    <text evidence="2">The sequence shown here is derived from an EMBL/GenBank/DDBJ whole genome shotgun (WGS) entry which is preliminary data.</text>
</comment>
<keyword evidence="3" id="KW-1185">Reference proteome</keyword>
<sequence>MLTSSATTSTTPHAVLRHYQLYLNGFSRFWIFSCCGGLCLALSAALGIIWWGGPNRRLRAEYQDGQG</sequence>
<name>A0A1Q9DIG8_SYMMI</name>
<feature type="transmembrane region" description="Helical" evidence="1">
    <location>
        <begin position="29"/>
        <end position="51"/>
    </location>
</feature>
<reference evidence="2 3" key="1">
    <citation type="submission" date="2016-02" db="EMBL/GenBank/DDBJ databases">
        <title>Genome analysis of coral dinoflagellate symbionts highlights evolutionary adaptations to a symbiotic lifestyle.</title>
        <authorList>
            <person name="Aranda M."/>
            <person name="Li Y."/>
            <person name="Liew Y.J."/>
            <person name="Baumgarten S."/>
            <person name="Simakov O."/>
            <person name="Wilson M."/>
            <person name="Piel J."/>
            <person name="Ashoor H."/>
            <person name="Bougouffa S."/>
            <person name="Bajic V.B."/>
            <person name="Ryu T."/>
            <person name="Ravasi T."/>
            <person name="Bayer T."/>
            <person name="Micklem G."/>
            <person name="Kim H."/>
            <person name="Bhak J."/>
            <person name="Lajeunesse T.C."/>
            <person name="Voolstra C.R."/>
        </authorList>
    </citation>
    <scope>NUCLEOTIDE SEQUENCE [LARGE SCALE GENOMIC DNA]</scope>
    <source>
        <strain evidence="2 3">CCMP2467</strain>
    </source>
</reference>
<evidence type="ECO:0000313" key="2">
    <source>
        <dbReference type="EMBL" id="OLP94959.1"/>
    </source>
</evidence>
<keyword evidence="1" id="KW-0472">Membrane</keyword>
<dbReference type="AlphaFoldDB" id="A0A1Q9DIG8"/>
<dbReference type="Proteomes" id="UP000186817">
    <property type="component" value="Unassembled WGS sequence"/>
</dbReference>
<evidence type="ECO:0000256" key="1">
    <source>
        <dbReference type="SAM" id="Phobius"/>
    </source>
</evidence>
<gene>
    <name evidence="2" type="ORF">AK812_SmicGene22962</name>
</gene>
<organism evidence="2 3">
    <name type="scientific">Symbiodinium microadriaticum</name>
    <name type="common">Dinoflagellate</name>
    <name type="synonym">Zooxanthella microadriatica</name>
    <dbReference type="NCBI Taxonomy" id="2951"/>
    <lineage>
        <taxon>Eukaryota</taxon>
        <taxon>Sar</taxon>
        <taxon>Alveolata</taxon>
        <taxon>Dinophyceae</taxon>
        <taxon>Suessiales</taxon>
        <taxon>Symbiodiniaceae</taxon>
        <taxon>Symbiodinium</taxon>
    </lineage>
</organism>
<dbReference type="EMBL" id="LSRX01000520">
    <property type="protein sequence ID" value="OLP94959.1"/>
    <property type="molecule type" value="Genomic_DNA"/>
</dbReference>
<accession>A0A1Q9DIG8</accession>